<proteinExistence type="predicted"/>
<evidence type="ECO:0000259" key="2">
    <source>
        <dbReference type="PROSITE" id="PS51352"/>
    </source>
</evidence>
<sequence>MKKTIFGFLIFIGAYSFSNAQKAIWHTDMTKASEIAINENKPVLMFFTGSDWCGWCKRLQREVLLTEDFEAWAKDNVVLMELDFPRRAPQEQSVKVQNYQLQQIFKVTGYPKIFFVNPEKKPDGKMNLNSLGSTGYVRGGTQKWLAVANNIIKK</sequence>
<evidence type="ECO:0000313" key="4">
    <source>
        <dbReference type="Proteomes" id="UP001500027"/>
    </source>
</evidence>
<dbReference type="Proteomes" id="UP001500027">
    <property type="component" value="Unassembled WGS sequence"/>
</dbReference>
<dbReference type="PANTHER" id="PTHR15337:SF11">
    <property type="entry name" value="THIOREDOXIN DOMAIN-CONTAINING PROTEIN"/>
    <property type="match status" value="1"/>
</dbReference>
<evidence type="ECO:0000256" key="1">
    <source>
        <dbReference type="ARBA" id="ARBA00022729"/>
    </source>
</evidence>
<dbReference type="InterPro" id="IPR036249">
    <property type="entry name" value="Thioredoxin-like_sf"/>
</dbReference>
<dbReference type="InterPro" id="IPR051099">
    <property type="entry name" value="AGR/TXD"/>
</dbReference>
<evidence type="ECO:0000313" key="3">
    <source>
        <dbReference type="EMBL" id="GAA4268264.1"/>
    </source>
</evidence>
<keyword evidence="4" id="KW-1185">Reference proteome</keyword>
<dbReference type="PANTHER" id="PTHR15337">
    <property type="entry name" value="ANTERIOR GRADIENT PROTEIN-RELATED"/>
    <property type="match status" value="1"/>
</dbReference>
<dbReference type="SUPFAM" id="SSF52833">
    <property type="entry name" value="Thioredoxin-like"/>
    <property type="match status" value="1"/>
</dbReference>
<accession>A0ABP8E7V4</accession>
<organism evidence="3 4">
    <name type="scientific">Hyunsoonleella aestuarii</name>
    <dbReference type="NCBI Taxonomy" id="912802"/>
    <lineage>
        <taxon>Bacteria</taxon>
        <taxon>Pseudomonadati</taxon>
        <taxon>Bacteroidota</taxon>
        <taxon>Flavobacteriia</taxon>
        <taxon>Flavobacteriales</taxon>
        <taxon>Flavobacteriaceae</taxon>
    </lineage>
</organism>
<keyword evidence="1" id="KW-0732">Signal</keyword>
<dbReference type="EMBL" id="BAABAV010000001">
    <property type="protein sequence ID" value="GAA4268264.1"/>
    <property type="molecule type" value="Genomic_DNA"/>
</dbReference>
<comment type="caution">
    <text evidence="3">The sequence shown here is derived from an EMBL/GenBank/DDBJ whole genome shotgun (WGS) entry which is preliminary data.</text>
</comment>
<dbReference type="Gene3D" id="3.40.30.10">
    <property type="entry name" value="Glutaredoxin"/>
    <property type="match status" value="1"/>
</dbReference>
<gene>
    <name evidence="3" type="ORF">GCM10022257_03650</name>
</gene>
<dbReference type="Pfam" id="PF13899">
    <property type="entry name" value="Thioredoxin_7"/>
    <property type="match status" value="1"/>
</dbReference>
<dbReference type="PROSITE" id="PS51352">
    <property type="entry name" value="THIOREDOXIN_2"/>
    <property type="match status" value="1"/>
</dbReference>
<feature type="domain" description="Thioredoxin" evidence="2">
    <location>
        <begin position="10"/>
        <end position="153"/>
    </location>
</feature>
<dbReference type="RefSeq" id="WP_139001768.1">
    <property type="nucleotide sequence ID" value="NZ_BAABAV010000001.1"/>
</dbReference>
<protein>
    <recommendedName>
        <fullName evidence="2">Thioredoxin domain-containing protein</fullName>
    </recommendedName>
</protein>
<reference evidence="4" key="1">
    <citation type="journal article" date="2019" name="Int. J. Syst. Evol. Microbiol.">
        <title>The Global Catalogue of Microorganisms (GCM) 10K type strain sequencing project: providing services to taxonomists for standard genome sequencing and annotation.</title>
        <authorList>
            <consortium name="The Broad Institute Genomics Platform"/>
            <consortium name="The Broad Institute Genome Sequencing Center for Infectious Disease"/>
            <person name="Wu L."/>
            <person name="Ma J."/>
        </authorList>
    </citation>
    <scope>NUCLEOTIDE SEQUENCE [LARGE SCALE GENOMIC DNA]</scope>
    <source>
        <strain evidence="4">JCM 17452</strain>
    </source>
</reference>
<name>A0ABP8E7V4_9FLAO</name>
<dbReference type="InterPro" id="IPR013766">
    <property type="entry name" value="Thioredoxin_domain"/>
</dbReference>